<evidence type="ECO:0000313" key="2">
    <source>
        <dbReference type="Proteomes" id="UP000297716"/>
    </source>
</evidence>
<dbReference type="OrthoDB" id="2922289at2759"/>
<organism evidence="1 2">
    <name type="scientific">Xylaria hypoxylon</name>
    <dbReference type="NCBI Taxonomy" id="37992"/>
    <lineage>
        <taxon>Eukaryota</taxon>
        <taxon>Fungi</taxon>
        <taxon>Dikarya</taxon>
        <taxon>Ascomycota</taxon>
        <taxon>Pezizomycotina</taxon>
        <taxon>Sordariomycetes</taxon>
        <taxon>Xylariomycetidae</taxon>
        <taxon>Xylariales</taxon>
        <taxon>Xylariaceae</taxon>
        <taxon>Xylaria</taxon>
    </lineage>
</organism>
<dbReference type="Proteomes" id="UP000297716">
    <property type="component" value="Unassembled WGS sequence"/>
</dbReference>
<proteinExistence type="predicted"/>
<comment type="caution">
    <text evidence="1">The sequence shown here is derived from an EMBL/GenBank/DDBJ whole genome shotgun (WGS) entry which is preliminary data.</text>
</comment>
<evidence type="ECO:0000313" key="1">
    <source>
        <dbReference type="EMBL" id="TGJ86803.1"/>
    </source>
</evidence>
<protein>
    <submittedName>
        <fullName evidence="1">Uncharacterized protein</fullName>
    </submittedName>
</protein>
<name>A0A4Z0Z7F5_9PEZI</name>
<dbReference type="STRING" id="37992.A0A4Z0Z7F5"/>
<gene>
    <name evidence="1" type="ORF">E0Z10_g1996</name>
</gene>
<dbReference type="AlphaFoldDB" id="A0A4Z0Z7F5"/>
<reference evidence="1 2" key="1">
    <citation type="submission" date="2019-03" db="EMBL/GenBank/DDBJ databases">
        <title>Draft genome sequence of Xylaria hypoxylon DSM 108379, a ubiquitous saprotrophic-parasitic fungi on hardwood.</title>
        <authorList>
            <person name="Buettner E."/>
            <person name="Leonhardt S."/>
            <person name="Gebauer A.M."/>
            <person name="Liers C."/>
            <person name="Hofrichter M."/>
            <person name="Kellner H."/>
        </authorList>
    </citation>
    <scope>NUCLEOTIDE SEQUENCE [LARGE SCALE GENOMIC DNA]</scope>
    <source>
        <strain evidence="1 2">DSM 108379</strain>
    </source>
</reference>
<sequence>MSTCSLGGQLDYTIPLLRVDERKYKTKLPQKSGVRFRPSSPLFEDSNQHVEHEHLLSLALTKQYTHLHIDFLDAMRDDHKHIPAPNSRKGQSIIFSTAELDAEPNQVDLTDFAVPIDNLLEPGMAEGTLRALDQIVIENMGTQLGLWRATQKPRDIH</sequence>
<accession>A0A4Z0Z7F5</accession>
<keyword evidence="2" id="KW-1185">Reference proteome</keyword>
<dbReference type="EMBL" id="SKBN01000022">
    <property type="protein sequence ID" value="TGJ86803.1"/>
    <property type="molecule type" value="Genomic_DNA"/>
</dbReference>